<organism evidence="6 7">
    <name type="scientific">Mariprofundus ferrinatatus</name>
    <dbReference type="NCBI Taxonomy" id="1921087"/>
    <lineage>
        <taxon>Bacteria</taxon>
        <taxon>Pseudomonadati</taxon>
        <taxon>Pseudomonadota</taxon>
        <taxon>Candidatius Mariprofundia</taxon>
        <taxon>Mariprofundales</taxon>
        <taxon>Mariprofundaceae</taxon>
        <taxon>Mariprofundus</taxon>
    </lineage>
</organism>
<evidence type="ECO:0000256" key="4">
    <source>
        <dbReference type="SAM" id="SignalP"/>
    </source>
</evidence>
<dbReference type="PROSITE" id="PS50830">
    <property type="entry name" value="TNASE_3"/>
    <property type="match status" value="1"/>
</dbReference>
<keyword evidence="1" id="KW-0540">Nuclease</keyword>
<dbReference type="RefSeq" id="WP_100265748.1">
    <property type="nucleotide sequence ID" value="NZ_CP018800.1"/>
</dbReference>
<dbReference type="PANTHER" id="PTHR12302">
    <property type="entry name" value="EBNA2 BINDING PROTEIN P100"/>
    <property type="match status" value="1"/>
</dbReference>
<reference evidence="6 7" key="1">
    <citation type="submission" date="2016-12" db="EMBL/GenBank/DDBJ databases">
        <title>Isolation and genomic insights into novel planktonic Zetaproteobacteria from stratified waters of the Chesapeake Bay.</title>
        <authorList>
            <person name="McAllister S.M."/>
            <person name="Kato S."/>
            <person name="Chan C.S."/>
            <person name="Chiu B.K."/>
            <person name="Field E.K."/>
        </authorList>
    </citation>
    <scope>NUCLEOTIDE SEQUENCE [LARGE SCALE GENOMIC DNA]</scope>
    <source>
        <strain evidence="6 7">CP-8</strain>
    </source>
</reference>
<feature type="signal peptide" evidence="4">
    <location>
        <begin position="1"/>
        <end position="22"/>
    </location>
</feature>
<dbReference type="InterPro" id="IPR035437">
    <property type="entry name" value="SNase_OB-fold_sf"/>
</dbReference>
<dbReference type="GO" id="GO:0004519">
    <property type="term" value="F:endonuclease activity"/>
    <property type="evidence" value="ECO:0007669"/>
    <property type="project" value="UniProtKB-KW"/>
</dbReference>
<dbReference type="PANTHER" id="PTHR12302:SF3">
    <property type="entry name" value="SERINE_THREONINE-PROTEIN KINASE 31"/>
    <property type="match status" value="1"/>
</dbReference>
<dbReference type="Gene3D" id="2.40.50.90">
    <property type="match status" value="1"/>
</dbReference>
<proteinExistence type="predicted"/>
<dbReference type="OrthoDB" id="7062774at2"/>
<evidence type="ECO:0000256" key="2">
    <source>
        <dbReference type="ARBA" id="ARBA00022759"/>
    </source>
</evidence>
<evidence type="ECO:0000256" key="3">
    <source>
        <dbReference type="ARBA" id="ARBA00022801"/>
    </source>
</evidence>
<dbReference type="SMART" id="SM00318">
    <property type="entry name" value="SNc"/>
    <property type="match status" value="1"/>
</dbReference>
<feature type="chain" id="PRO_5014778342" evidence="4">
    <location>
        <begin position="23"/>
        <end position="247"/>
    </location>
</feature>
<evidence type="ECO:0000256" key="1">
    <source>
        <dbReference type="ARBA" id="ARBA00022722"/>
    </source>
</evidence>
<gene>
    <name evidence="6" type="ORF">Ga0123462_1524</name>
</gene>
<dbReference type="Pfam" id="PF00565">
    <property type="entry name" value="SNase"/>
    <property type="match status" value="1"/>
</dbReference>
<protein>
    <submittedName>
        <fullName evidence="6">Endonuclease YncB, thermonuclease family</fullName>
    </submittedName>
</protein>
<keyword evidence="3" id="KW-0378">Hydrolase</keyword>
<keyword evidence="7" id="KW-1185">Reference proteome</keyword>
<dbReference type="InterPro" id="IPR016071">
    <property type="entry name" value="Staphylococal_nuclease_OB-fold"/>
</dbReference>
<keyword evidence="4" id="KW-0732">Signal</keyword>
<feature type="domain" description="TNase-like" evidence="5">
    <location>
        <begin position="30"/>
        <end position="159"/>
    </location>
</feature>
<keyword evidence="2 6" id="KW-0255">Endonuclease</keyword>
<evidence type="ECO:0000313" key="6">
    <source>
        <dbReference type="EMBL" id="ATX82387.1"/>
    </source>
</evidence>
<dbReference type="AlphaFoldDB" id="A0A2K8L532"/>
<dbReference type="Proteomes" id="UP000231637">
    <property type="component" value="Chromosome"/>
</dbReference>
<dbReference type="KEGG" id="mfn:Ga0123462_1524"/>
<name>A0A2K8L532_9PROT</name>
<evidence type="ECO:0000313" key="7">
    <source>
        <dbReference type="Proteomes" id="UP000231637"/>
    </source>
</evidence>
<dbReference type="GO" id="GO:0016787">
    <property type="term" value="F:hydrolase activity"/>
    <property type="evidence" value="ECO:0007669"/>
    <property type="project" value="UniProtKB-KW"/>
</dbReference>
<dbReference type="EMBL" id="CP018800">
    <property type="protein sequence ID" value="ATX82387.1"/>
    <property type="molecule type" value="Genomic_DNA"/>
</dbReference>
<evidence type="ECO:0000259" key="5">
    <source>
        <dbReference type="PROSITE" id="PS50830"/>
    </source>
</evidence>
<sequence>MLLKTVNTLVALLLFAAGSAHAGTLSVVSQSRWVEVDKVFDGDTFRTTTGEKIRLLGINTPEVAHNEEPGQPLGGEAKRLLEQLISGKTVRLKTDRDMKDSYDRTLAQIYLRNGIWINEQLLRSGMAHVYTFAPNFRWSERLLKAEAEARNARRGIWKTDTFAVLDADNVTDRHIGQFHLIRGEAKTVEKWRFQLGKLTVTVPRSSRKWFRASSIVEQGQLVMVRGKIRTSSNGGLFLALHSPYDLE</sequence>
<dbReference type="SUPFAM" id="SSF50199">
    <property type="entry name" value="Staphylococcal nuclease"/>
    <property type="match status" value="1"/>
</dbReference>
<accession>A0A2K8L532</accession>